<dbReference type="PANTHER" id="PTHR43163:SF6">
    <property type="entry name" value="DIPEPTIDE TRANSPORT SYSTEM PERMEASE PROTEIN DPPB-RELATED"/>
    <property type="match status" value="1"/>
</dbReference>
<dbReference type="Proteomes" id="UP001055460">
    <property type="component" value="Plasmid pA"/>
</dbReference>
<evidence type="ECO:0000256" key="6">
    <source>
        <dbReference type="ARBA" id="ARBA00023136"/>
    </source>
</evidence>
<evidence type="ECO:0000259" key="8">
    <source>
        <dbReference type="PROSITE" id="PS50928"/>
    </source>
</evidence>
<name>A0A9Q8YCW7_ENSAD</name>
<dbReference type="InterPro" id="IPR000515">
    <property type="entry name" value="MetI-like"/>
</dbReference>
<dbReference type="RefSeq" id="WP_060518297.1">
    <property type="nucleotide sequence ID" value="NZ_CAXURO020000002.1"/>
</dbReference>
<proteinExistence type="inferred from homology"/>
<dbReference type="InterPro" id="IPR035906">
    <property type="entry name" value="MetI-like_sf"/>
</dbReference>
<feature type="transmembrane region" description="Helical" evidence="7">
    <location>
        <begin position="136"/>
        <end position="157"/>
    </location>
</feature>
<gene>
    <name evidence="9" type="ORF">NE863_21955</name>
</gene>
<organism evidence="9 10">
    <name type="scientific">Ensifer adhaerens</name>
    <name type="common">Sinorhizobium morelense</name>
    <dbReference type="NCBI Taxonomy" id="106592"/>
    <lineage>
        <taxon>Bacteria</taxon>
        <taxon>Pseudomonadati</taxon>
        <taxon>Pseudomonadota</taxon>
        <taxon>Alphaproteobacteria</taxon>
        <taxon>Hyphomicrobiales</taxon>
        <taxon>Rhizobiaceae</taxon>
        <taxon>Sinorhizobium/Ensifer group</taxon>
        <taxon>Ensifer</taxon>
    </lineage>
</organism>
<dbReference type="EMBL" id="CP098808">
    <property type="protein sequence ID" value="USJ26612.1"/>
    <property type="molecule type" value="Genomic_DNA"/>
</dbReference>
<comment type="similarity">
    <text evidence="7">Belongs to the binding-protein-dependent transport system permease family.</text>
</comment>
<dbReference type="InterPro" id="IPR045621">
    <property type="entry name" value="BPD_transp_1_N"/>
</dbReference>
<keyword evidence="6 7" id="KW-0472">Membrane</keyword>
<evidence type="ECO:0000256" key="1">
    <source>
        <dbReference type="ARBA" id="ARBA00004651"/>
    </source>
</evidence>
<geneLocation type="plasmid" evidence="9 10">
    <name>pA</name>
</geneLocation>
<feature type="transmembrane region" description="Helical" evidence="7">
    <location>
        <begin position="230"/>
        <end position="250"/>
    </location>
</feature>
<keyword evidence="4 7" id="KW-0812">Transmembrane</keyword>
<dbReference type="PROSITE" id="PS50928">
    <property type="entry name" value="ABC_TM1"/>
    <property type="match status" value="1"/>
</dbReference>
<dbReference type="GO" id="GO:0005886">
    <property type="term" value="C:plasma membrane"/>
    <property type="evidence" value="ECO:0007669"/>
    <property type="project" value="UniProtKB-SubCell"/>
</dbReference>
<feature type="domain" description="ABC transmembrane type-1" evidence="8">
    <location>
        <begin position="97"/>
        <end position="299"/>
    </location>
</feature>
<dbReference type="AlphaFoldDB" id="A0A9Q8YCW7"/>
<dbReference type="Gene3D" id="1.10.3720.10">
    <property type="entry name" value="MetI-like"/>
    <property type="match status" value="1"/>
</dbReference>
<evidence type="ECO:0000313" key="9">
    <source>
        <dbReference type="EMBL" id="USJ26612.1"/>
    </source>
</evidence>
<keyword evidence="2 7" id="KW-0813">Transport</keyword>
<dbReference type="CDD" id="cd06261">
    <property type="entry name" value="TM_PBP2"/>
    <property type="match status" value="1"/>
</dbReference>
<dbReference type="PANTHER" id="PTHR43163">
    <property type="entry name" value="DIPEPTIDE TRANSPORT SYSTEM PERMEASE PROTEIN DPPB-RELATED"/>
    <property type="match status" value="1"/>
</dbReference>
<feature type="transmembrane region" description="Helical" evidence="7">
    <location>
        <begin position="177"/>
        <end position="196"/>
    </location>
</feature>
<evidence type="ECO:0000256" key="2">
    <source>
        <dbReference type="ARBA" id="ARBA00022448"/>
    </source>
</evidence>
<feature type="transmembrane region" description="Helical" evidence="7">
    <location>
        <begin position="7"/>
        <end position="29"/>
    </location>
</feature>
<evidence type="ECO:0000256" key="5">
    <source>
        <dbReference type="ARBA" id="ARBA00022989"/>
    </source>
</evidence>
<feature type="transmembrane region" description="Helical" evidence="7">
    <location>
        <begin position="101"/>
        <end position="124"/>
    </location>
</feature>
<dbReference type="SUPFAM" id="SSF161098">
    <property type="entry name" value="MetI-like"/>
    <property type="match status" value="1"/>
</dbReference>
<keyword evidence="9" id="KW-0614">Plasmid</keyword>
<evidence type="ECO:0000256" key="7">
    <source>
        <dbReference type="RuleBase" id="RU363032"/>
    </source>
</evidence>
<reference evidence="9" key="1">
    <citation type="submission" date="2022-06" db="EMBL/GenBank/DDBJ databases">
        <title>Physiological and biochemical characterization and genomic elucidation of a strain of the genus Ensifer adhaerens M8 that combines arsenic oxidation and chromium reduction.</title>
        <authorList>
            <person name="Li X."/>
            <person name="Yu c."/>
        </authorList>
    </citation>
    <scope>NUCLEOTIDE SEQUENCE</scope>
    <source>
        <strain evidence="9">M8</strain>
        <plasmid evidence="9">pA</plasmid>
    </source>
</reference>
<keyword evidence="3" id="KW-1003">Cell membrane</keyword>
<protein>
    <submittedName>
        <fullName evidence="9">ABC transporter permease</fullName>
    </submittedName>
</protein>
<accession>A0A9Q8YCW7</accession>
<dbReference type="Pfam" id="PF19300">
    <property type="entry name" value="BPD_transp_1_N"/>
    <property type="match status" value="1"/>
</dbReference>
<evidence type="ECO:0000313" key="10">
    <source>
        <dbReference type="Proteomes" id="UP001055460"/>
    </source>
</evidence>
<sequence length="313" mass="34226">MPSLSYLVARLLQIIPTFLLVMIFIFLLVRLLPGDPAIAMAEAKATDAQLEQIRHNLGLDEPLPVQFLVFVKNTLTGDLGRSIMLKAPVTEVILSRLPTTIFLALYAVVLAVFLAGPLAFLAAARVNSPVDVAIRSVFQVGLSMPVFYIGLLLLTVLAAQLRWFPVGGYGKTFFANLYHLILPALSVALYTSAIILRNLRASLIEVLDADYVQFARAKGLSPRIIMTRHVLRNALVSTVTLLGLSIGNLMSGTLVTETVFAIPGVGRLMLEAIFARDYPLIQGLTLTFAVLVSVVFLLTDVVQSWLDPRLRQS</sequence>
<feature type="transmembrane region" description="Helical" evidence="7">
    <location>
        <begin position="280"/>
        <end position="302"/>
    </location>
</feature>
<evidence type="ECO:0000256" key="3">
    <source>
        <dbReference type="ARBA" id="ARBA00022475"/>
    </source>
</evidence>
<evidence type="ECO:0000256" key="4">
    <source>
        <dbReference type="ARBA" id="ARBA00022692"/>
    </source>
</evidence>
<dbReference type="GO" id="GO:0055085">
    <property type="term" value="P:transmembrane transport"/>
    <property type="evidence" value="ECO:0007669"/>
    <property type="project" value="InterPro"/>
</dbReference>
<keyword evidence="5 7" id="KW-1133">Transmembrane helix</keyword>
<comment type="subcellular location">
    <subcellularLocation>
        <location evidence="1 7">Cell membrane</location>
        <topology evidence="1 7">Multi-pass membrane protein</topology>
    </subcellularLocation>
</comment>
<dbReference type="Pfam" id="PF00528">
    <property type="entry name" value="BPD_transp_1"/>
    <property type="match status" value="1"/>
</dbReference>